<keyword evidence="3" id="KW-1185">Reference proteome</keyword>
<dbReference type="AlphaFoldDB" id="A0A497XQ86"/>
<dbReference type="Proteomes" id="UP000267841">
    <property type="component" value="Unassembled WGS sequence"/>
</dbReference>
<protein>
    <submittedName>
        <fullName evidence="2">Purine-binding chemotaxis protein CheW</fullName>
    </submittedName>
</protein>
<gene>
    <name evidence="2" type="ORF">BCF55_1421</name>
</gene>
<dbReference type="OrthoDB" id="9794382at2"/>
<dbReference type="InterPro" id="IPR002545">
    <property type="entry name" value="CheW-lke_dom"/>
</dbReference>
<dbReference type="Gene3D" id="2.30.30.40">
    <property type="entry name" value="SH3 Domains"/>
    <property type="match status" value="1"/>
</dbReference>
<evidence type="ECO:0000259" key="1">
    <source>
        <dbReference type="PROSITE" id="PS50851"/>
    </source>
</evidence>
<dbReference type="PROSITE" id="PS50851">
    <property type="entry name" value="CHEW"/>
    <property type="match status" value="1"/>
</dbReference>
<sequence>MADIMPVGETKPSVALTGVEEFLGISLERELIGIPLKKTLTISKVLDAVKVPYTPSYIVGVINLRGEIIPVLSLKQLLGLREERETTRIVVLDSVHGKAGVLVDRIIGVVRVPQEKLEPNPMAGRYSAFVSNVAQTEYGLMEILDVDRLINSIVKKD</sequence>
<feature type="domain" description="CheW-like" evidence="1">
    <location>
        <begin position="19"/>
        <end position="155"/>
    </location>
</feature>
<dbReference type="RefSeq" id="WP_121012002.1">
    <property type="nucleotide sequence ID" value="NZ_RCCJ01000001.1"/>
</dbReference>
<organism evidence="2 3">
    <name type="scientific">Hydrogenivirga caldilitoris</name>
    <dbReference type="NCBI Taxonomy" id="246264"/>
    <lineage>
        <taxon>Bacteria</taxon>
        <taxon>Pseudomonadati</taxon>
        <taxon>Aquificota</taxon>
        <taxon>Aquificia</taxon>
        <taxon>Aquificales</taxon>
        <taxon>Aquificaceae</taxon>
        <taxon>Hydrogenivirga</taxon>
    </lineage>
</organism>
<name>A0A497XQ86_9AQUI</name>
<evidence type="ECO:0000313" key="3">
    <source>
        <dbReference type="Proteomes" id="UP000267841"/>
    </source>
</evidence>
<dbReference type="GO" id="GO:0007165">
    <property type="term" value="P:signal transduction"/>
    <property type="evidence" value="ECO:0007669"/>
    <property type="project" value="InterPro"/>
</dbReference>
<dbReference type="GO" id="GO:0006935">
    <property type="term" value="P:chemotaxis"/>
    <property type="evidence" value="ECO:0007669"/>
    <property type="project" value="InterPro"/>
</dbReference>
<dbReference type="Gene3D" id="2.40.50.180">
    <property type="entry name" value="CheA-289, Domain 4"/>
    <property type="match status" value="1"/>
</dbReference>
<comment type="caution">
    <text evidence="2">The sequence shown here is derived from an EMBL/GenBank/DDBJ whole genome shotgun (WGS) entry which is preliminary data.</text>
</comment>
<dbReference type="InterPro" id="IPR039315">
    <property type="entry name" value="CheW"/>
</dbReference>
<dbReference type="PANTHER" id="PTHR22617">
    <property type="entry name" value="CHEMOTAXIS SENSOR HISTIDINE KINASE-RELATED"/>
    <property type="match status" value="1"/>
</dbReference>
<dbReference type="EMBL" id="RCCJ01000001">
    <property type="protein sequence ID" value="RLJ71125.1"/>
    <property type="molecule type" value="Genomic_DNA"/>
</dbReference>
<dbReference type="GO" id="GO:0005829">
    <property type="term" value="C:cytosol"/>
    <property type="evidence" value="ECO:0007669"/>
    <property type="project" value="TreeGrafter"/>
</dbReference>
<proteinExistence type="predicted"/>
<accession>A0A497XQ86</accession>
<dbReference type="SUPFAM" id="SSF50341">
    <property type="entry name" value="CheW-like"/>
    <property type="match status" value="1"/>
</dbReference>
<dbReference type="Pfam" id="PF01584">
    <property type="entry name" value="CheW"/>
    <property type="match status" value="1"/>
</dbReference>
<dbReference type="SMART" id="SM00260">
    <property type="entry name" value="CheW"/>
    <property type="match status" value="1"/>
</dbReference>
<dbReference type="PANTHER" id="PTHR22617:SF23">
    <property type="entry name" value="CHEMOTAXIS PROTEIN CHEW"/>
    <property type="match status" value="1"/>
</dbReference>
<evidence type="ECO:0000313" key="2">
    <source>
        <dbReference type="EMBL" id="RLJ71125.1"/>
    </source>
</evidence>
<reference evidence="2 3" key="1">
    <citation type="submission" date="2018-10" db="EMBL/GenBank/DDBJ databases">
        <title>Genomic Encyclopedia of Archaeal and Bacterial Type Strains, Phase II (KMG-II): from individual species to whole genera.</title>
        <authorList>
            <person name="Goeker M."/>
        </authorList>
    </citation>
    <scope>NUCLEOTIDE SEQUENCE [LARGE SCALE GENOMIC DNA]</scope>
    <source>
        <strain evidence="2 3">DSM 16510</strain>
    </source>
</reference>
<dbReference type="InterPro" id="IPR036061">
    <property type="entry name" value="CheW-like_dom_sf"/>
</dbReference>